<keyword evidence="13" id="KW-1185">Reference proteome</keyword>
<evidence type="ECO:0000256" key="8">
    <source>
        <dbReference type="SAM" id="MobiDB-lite"/>
    </source>
</evidence>
<dbReference type="AlphaFoldDB" id="A0A975BR48"/>
<feature type="active site" evidence="6">
    <location>
        <position position="64"/>
    </location>
</feature>
<keyword evidence="5" id="KW-0949">S-adenosyl-L-methionine</keyword>
<dbReference type="Gene3D" id="3.40.50.180">
    <property type="entry name" value="Methylesterase CheB, C-terminal domain"/>
    <property type="match status" value="1"/>
</dbReference>
<dbReference type="Pfam" id="PF03705">
    <property type="entry name" value="CheR_N"/>
    <property type="match status" value="1"/>
</dbReference>
<dbReference type="InterPro" id="IPR013656">
    <property type="entry name" value="PAS_4"/>
</dbReference>
<evidence type="ECO:0000259" key="11">
    <source>
        <dbReference type="PROSITE" id="PS50123"/>
    </source>
</evidence>
<feature type="domain" description="CheR-type methyltransferase" evidence="11">
    <location>
        <begin position="221"/>
        <end position="493"/>
    </location>
</feature>
<dbReference type="GO" id="GO:0008983">
    <property type="term" value="F:protein-glutamate O-methyltransferase activity"/>
    <property type="evidence" value="ECO:0007669"/>
    <property type="project" value="UniProtKB-EC"/>
</dbReference>
<evidence type="ECO:0000256" key="7">
    <source>
        <dbReference type="SAM" id="Coils"/>
    </source>
</evidence>
<reference evidence="12" key="1">
    <citation type="journal article" date="2021" name="Microb. Physiol.">
        <title>Proteogenomic Insights into the Physiology of Marine, Sulfate-Reducing, Filamentous Desulfonema limicola and Desulfonema magnum.</title>
        <authorList>
            <person name="Schnaars V."/>
            <person name="Wohlbrand L."/>
            <person name="Scheve S."/>
            <person name="Hinrichs C."/>
            <person name="Reinhardt R."/>
            <person name="Rabus R."/>
        </authorList>
    </citation>
    <scope>NUCLEOTIDE SEQUENCE</scope>
    <source>
        <strain evidence="12">4be13</strain>
    </source>
</reference>
<dbReference type="SMART" id="SM00091">
    <property type="entry name" value="PAS"/>
    <property type="match status" value="2"/>
</dbReference>
<feature type="active site" evidence="6">
    <location>
        <position position="37"/>
    </location>
</feature>
<dbReference type="EMBL" id="CP061800">
    <property type="protein sequence ID" value="QTA89545.1"/>
    <property type="molecule type" value="Genomic_DNA"/>
</dbReference>
<feature type="domain" description="PAS" evidence="9">
    <location>
        <begin position="877"/>
        <end position="947"/>
    </location>
</feature>
<organism evidence="12 13">
    <name type="scientific">Desulfonema magnum</name>
    <dbReference type="NCBI Taxonomy" id="45655"/>
    <lineage>
        <taxon>Bacteria</taxon>
        <taxon>Pseudomonadati</taxon>
        <taxon>Thermodesulfobacteriota</taxon>
        <taxon>Desulfobacteria</taxon>
        <taxon>Desulfobacterales</taxon>
        <taxon>Desulfococcaceae</taxon>
        <taxon>Desulfonema</taxon>
    </lineage>
</organism>
<dbReference type="SUPFAM" id="SSF47757">
    <property type="entry name" value="Chemotaxis receptor methyltransferase CheR, N-terminal domain"/>
    <property type="match status" value="1"/>
</dbReference>
<keyword evidence="4" id="KW-0808">Transferase</keyword>
<dbReference type="InterPro" id="IPR000780">
    <property type="entry name" value="CheR_MeTrfase"/>
</dbReference>
<feature type="region of interest" description="Disordered" evidence="8">
    <location>
        <begin position="646"/>
        <end position="667"/>
    </location>
</feature>
<dbReference type="InterPro" id="IPR050903">
    <property type="entry name" value="Bact_Chemotaxis_MeTrfase"/>
</dbReference>
<dbReference type="GO" id="GO:0006935">
    <property type="term" value="P:chemotaxis"/>
    <property type="evidence" value="ECO:0007669"/>
    <property type="project" value="UniProtKB-UniRule"/>
</dbReference>
<evidence type="ECO:0000256" key="6">
    <source>
        <dbReference type="PROSITE-ProRule" id="PRU00050"/>
    </source>
</evidence>
<evidence type="ECO:0000256" key="4">
    <source>
        <dbReference type="ARBA" id="ARBA00022679"/>
    </source>
</evidence>
<dbReference type="RefSeq" id="WP_207678116.1">
    <property type="nucleotide sequence ID" value="NZ_CP061800.1"/>
</dbReference>
<dbReference type="Gene3D" id="1.10.155.10">
    <property type="entry name" value="Chemotaxis receptor methyltransferase CheR, N-terminal domain"/>
    <property type="match status" value="1"/>
</dbReference>
<dbReference type="PROSITE" id="PS50112">
    <property type="entry name" value="PAS"/>
    <property type="match status" value="1"/>
</dbReference>
<comment type="catalytic activity">
    <reaction evidence="1">
        <text>L-glutamyl-[protein] + S-adenosyl-L-methionine = [protein]-L-glutamate 5-O-methyl ester + S-adenosyl-L-homocysteine</text>
        <dbReference type="Rhea" id="RHEA:24452"/>
        <dbReference type="Rhea" id="RHEA-COMP:10208"/>
        <dbReference type="Rhea" id="RHEA-COMP:10311"/>
        <dbReference type="ChEBI" id="CHEBI:29973"/>
        <dbReference type="ChEBI" id="CHEBI:57856"/>
        <dbReference type="ChEBI" id="CHEBI:59789"/>
        <dbReference type="ChEBI" id="CHEBI:82795"/>
        <dbReference type="EC" id="2.1.1.80"/>
    </reaction>
</comment>
<dbReference type="GO" id="GO:0005737">
    <property type="term" value="C:cytoplasm"/>
    <property type="evidence" value="ECO:0007669"/>
    <property type="project" value="InterPro"/>
</dbReference>
<dbReference type="PROSITE" id="PS50123">
    <property type="entry name" value="CHER"/>
    <property type="match status" value="1"/>
</dbReference>
<evidence type="ECO:0000259" key="10">
    <source>
        <dbReference type="PROSITE" id="PS50122"/>
    </source>
</evidence>
<dbReference type="Proteomes" id="UP000663722">
    <property type="component" value="Chromosome"/>
</dbReference>
<dbReference type="KEGG" id="dmm:dnm_056010"/>
<proteinExistence type="predicted"/>
<protein>
    <recommendedName>
        <fullName evidence="2">protein-glutamate O-methyltransferase</fullName>
        <ecNumber evidence="2">2.1.1.80</ecNumber>
    </recommendedName>
</protein>
<gene>
    <name evidence="12" type="ORF">dnm_056010</name>
</gene>
<name>A0A975BR48_9BACT</name>
<dbReference type="Pfam" id="PF01339">
    <property type="entry name" value="CheB_methylest"/>
    <property type="match status" value="1"/>
</dbReference>
<evidence type="ECO:0000313" key="13">
    <source>
        <dbReference type="Proteomes" id="UP000663722"/>
    </source>
</evidence>
<dbReference type="Gene3D" id="3.40.50.150">
    <property type="entry name" value="Vaccinia Virus protein VP39"/>
    <property type="match status" value="1"/>
</dbReference>
<sequence length="985" mass="111941">MVIEKQEKPDILSEKNTEPPEHDKPEPLFPIVGIGASAGGLEALERFFSNMPDHSNIAFVIIQHLSPRHKSIMGSLLSKYTPMKILEVKDGMKVESDRIYLNPPDKNVTLLSGVFCLMDPVKTSGVNLPIDYFFRSLSEELGEKAICIILSGTATDGTLGIKAIKEKGGMAMVQSPESARYDGMPRSAIDTGLVDYVLSVEKLPVELIKYLRQPYIEGPGRIETEGEQFENYLRKIFAMIRANTGHDFSNYKQTTIRRRIERRMAVHQITTLKDYILYLQRVPAEVETLFKDMLIGVTNFFRDPEAFQILKDQVLPDFIKKKRPDASVRVWVVGCSTGEEAYSIGILFSEVMEILKKHLNIQIFASDIDNEAIDYARMAVYPDSIAADVSRERLSRFFVKTDNTYKVKKQIREMVVFAVQNLIKDPPFSKIDLVSCRNLLIYMDSVLQKKVLPLFHYTLLQSGVLFLGSSESIGDFRNLFSPVDVKSKIFKREDSFTDRVVDYPGIPFYGDFASRRGDEEAKISTVADIHNLAERVVLDNYAPPSVLVNERFEIVHFIGNTEKFLKNPVGKATFDVLKMAREGLRYKLGTALHNAVRQKKTIVCKSLRVKYNNAFQIVDVMLRPLTDAPFAQGFILVMFDDKTPSGTLVSGKKKNSTSDTPDPKTLEQELESTRQYLQTTIEELETSNEELKSTNEELQSVNEELQSTNEELETSKEELQSTNEELVTVNTELQKKVDELSESNNDINNLLSSTEIGTIFLDTSLRIKRFTPAMTKIFNLIQSDIGRPISHITSNVQHDDLCKNAEDVLRTLDRKEMEIQNKDGIWYAMRIGPYRTTENVIDGVVITFVDITSLKHGEELKKEIENRKSVEEELREQQNLFKKILTTTPDLLVLKNRDGVCLAANAVFCELVEKSEDEIVGKTESEIFSRSDAEKYRKEDVKVMETGKTCVREEKIGKKSVLLARAPVFEEDEKCVGILWSVRER</sequence>
<dbReference type="GO" id="GO:0000156">
    <property type="term" value="F:phosphorelay response regulator activity"/>
    <property type="evidence" value="ECO:0007669"/>
    <property type="project" value="InterPro"/>
</dbReference>
<dbReference type="CDD" id="cd00130">
    <property type="entry name" value="PAS"/>
    <property type="match status" value="1"/>
</dbReference>
<dbReference type="SMART" id="SM00138">
    <property type="entry name" value="MeTrc"/>
    <property type="match status" value="1"/>
</dbReference>
<keyword evidence="7" id="KW-0175">Coiled coil</keyword>
<evidence type="ECO:0000256" key="2">
    <source>
        <dbReference type="ARBA" id="ARBA00012534"/>
    </source>
</evidence>
<dbReference type="Pfam" id="PF01739">
    <property type="entry name" value="CheR"/>
    <property type="match status" value="1"/>
</dbReference>
<dbReference type="InterPro" id="IPR000014">
    <property type="entry name" value="PAS"/>
</dbReference>
<keyword evidence="3" id="KW-0489">Methyltransferase</keyword>
<dbReference type="InterPro" id="IPR035965">
    <property type="entry name" value="PAS-like_dom_sf"/>
</dbReference>
<dbReference type="Pfam" id="PF08448">
    <property type="entry name" value="PAS_4"/>
    <property type="match status" value="1"/>
</dbReference>
<dbReference type="Gene3D" id="3.30.450.20">
    <property type="entry name" value="PAS domain"/>
    <property type="match status" value="2"/>
</dbReference>
<evidence type="ECO:0000313" key="12">
    <source>
        <dbReference type="EMBL" id="QTA89545.1"/>
    </source>
</evidence>
<dbReference type="InterPro" id="IPR022642">
    <property type="entry name" value="CheR_C"/>
</dbReference>
<dbReference type="Pfam" id="PF13596">
    <property type="entry name" value="PAS_10"/>
    <property type="match status" value="1"/>
</dbReference>
<feature type="compositionally biased region" description="Basic and acidic residues" evidence="8">
    <location>
        <begin position="1"/>
        <end position="26"/>
    </location>
</feature>
<feature type="coiled-coil region" evidence="7">
    <location>
        <begin position="667"/>
        <end position="750"/>
    </location>
</feature>
<dbReference type="InterPro" id="IPR022641">
    <property type="entry name" value="CheR_N"/>
</dbReference>
<dbReference type="InterPro" id="IPR035909">
    <property type="entry name" value="CheB_C"/>
</dbReference>
<dbReference type="InterPro" id="IPR036804">
    <property type="entry name" value="CheR_N_sf"/>
</dbReference>
<dbReference type="CDD" id="cd16434">
    <property type="entry name" value="CheB-CheR_fusion"/>
    <property type="match status" value="1"/>
</dbReference>
<dbReference type="InterPro" id="IPR000673">
    <property type="entry name" value="Sig_transdc_resp-reg_Me-estase"/>
</dbReference>
<evidence type="ECO:0000256" key="5">
    <source>
        <dbReference type="ARBA" id="ARBA00022691"/>
    </source>
</evidence>
<evidence type="ECO:0000256" key="1">
    <source>
        <dbReference type="ARBA" id="ARBA00001541"/>
    </source>
</evidence>
<dbReference type="SUPFAM" id="SSF53335">
    <property type="entry name" value="S-adenosyl-L-methionine-dependent methyltransferases"/>
    <property type="match status" value="1"/>
</dbReference>
<dbReference type="PANTHER" id="PTHR24422:SF27">
    <property type="entry name" value="PROTEIN-GLUTAMATE O-METHYLTRANSFERASE"/>
    <property type="match status" value="1"/>
</dbReference>
<dbReference type="PRINTS" id="PR00996">
    <property type="entry name" value="CHERMTFRASE"/>
</dbReference>
<dbReference type="EC" id="2.1.1.80" evidence="2"/>
<dbReference type="PANTHER" id="PTHR24422">
    <property type="entry name" value="CHEMOTAXIS PROTEIN METHYLTRANSFERASE"/>
    <property type="match status" value="1"/>
</dbReference>
<keyword evidence="6" id="KW-0378">Hydrolase</keyword>
<evidence type="ECO:0000256" key="3">
    <source>
        <dbReference type="ARBA" id="ARBA00022603"/>
    </source>
</evidence>
<keyword evidence="6" id="KW-0145">Chemotaxis</keyword>
<dbReference type="SUPFAM" id="SSF55785">
    <property type="entry name" value="PYP-like sensor domain (PAS domain)"/>
    <property type="match status" value="2"/>
</dbReference>
<feature type="active site" evidence="6">
    <location>
        <position position="156"/>
    </location>
</feature>
<feature type="region of interest" description="Disordered" evidence="8">
    <location>
        <begin position="1"/>
        <end position="27"/>
    </location>
</feature>
<dbReference type="PROSITE" id="PS50122">
    <property type="entry name" value="CHEB"/>
    <property type="match status" value="1"/>
</dbReference>
<accession>A0A975BR48</accession>
<dbReference type="GO" id="GO:0008984">
    <property type="term" value="F:protein-glutamate methylesterase activity"/>
    <property type="evidence" value="ECO:0007669"/>
    <property type="project" value="InterPro"/>
</dbReference>
<dbReference type="GO" id="GO:0032259">
    <property type="term" value="P:methylation"/>
    <property type="evidence" value="ECO:0007669"/>
    <property type="project" value="UniProtKB-KW"/>
</dbReference>
<dbReference type="SUPFAM" id="SSF52738">
    <property type="entry name" value="Methylesterase CheB, C-terminal domain"/>
    <property type="match status" value="1"/>
</dbReference>
<dbReference type="InterPro" id="IPR029063">
    <property type="entry name" value="SAM-dependent_MTases_sf"/>
</dbReference>
<feature type="domain" description="CheB-type methylesterase" evidence="10">
    <location>
        <begin position="25"/>
        <end position="214"/>
    </location>
</feature>
<evidence type="ECO:0000259" key="9">
    <source>
        <dbReference type="PROSITE" id="PS50112"/>
    </source>
</evidence>